<name>A0ABR8NQH5_9MICO</name>
<keyword evidence="5 6" id="KW-0460">Magnesium</keyword>
<dbReference type="EMBL" id="JACXZS010000008">
    <property type="protein sequence ID" value="MBD3942713.1"/>
    <property type="molecule type" value="Genomic_DNA"/>
</dbReference>
<dbReference type="RefSeq" id="WP_191172321.1">
    <property type="nucleotide sequence ID" value="NZ_JACXZS010000008.1"/>
</dbReference>
<keyword evidence="4 6" id="KW-0378">Hydrolase</keyword>
<evidence type="ECO:0000313" key="8">
    <source>
        <dbReference type="EMBL" id="MBD3942713.1"/>
    </source>
</evidence>
<keyword evidence="3 6" id="KW-0479">Metal-binding</keyword>
<evidence type="ECO:0000256" key="3">
    <source>
        <dbReference type="ARBA" id="ARBA00022723"/>
    </source>
</evidence>
<organism evidence="8 9">
    <name type="scientific">Microbacterium helvum</name>
    <dbReference type="NCBI Taxonomy" id="2773713"/>
    <lineage>
        <taxon>Bacteria</taxon>
        <taxon>Bacillati</taxon>
        <taxon>Actinomycetota</taxon>
        <taxon>Actinomycetes</taxon>
        <taxon>Micrococcales</taxon>
        <taxon>Microbacteriaceae</taxon>
        <taxon>Microbacterium</taxon>
    </lineage>
</organism>
<dbReference type="SUPFAM" id="SSF88723">
    <property type="entry name" value="PIN domain-like"/>
    <property type="match status" value="1"/>
</dbReference>
<dbReference type="EC" id="3.1.-.-" evidence="6"/>
<dbReference type="InterPro" id="IPR006226">
    <property type="entry name" value="Mtu_PIN"/>
</dbReference>
<comment type="cofactor">
    <cofactor evidence="6">
        <name>Mg(2+)</name>
        <dbReference type="ChEBI" id="CHEBI:18420"/>
    </cofactor>
</comment>
<evidence type="ECO:0000259" key="7">
    <source>
        <dbReference type="Pfam" id="PF01850"/>
    </source>
</evidence>
<accession>A0ABR8NQH5</accession>
<dbReference type="InterPro" id="IPR002716">
    <property type="entry name" value="PIN_dom"/>
</dbReference>
<dbReference type="InterPro" id="IPR029060">
    <property type="entry name" value="PIN-like_dom_sf"/>
</dbReference>
<keyword evidence="9" id="KW-1185">Reference proteome</keyword>
<sequence>MKIPDVNVLVAAFRLDHTAHDVARGWLRGVLESGETLGLSHAVGTGVVRLLTQRRLWSTPDTPASALRHLEALRSNPGVIDALPGPRHWEIFAQLCREGDARGNLVSDAAHAAIAIEHGATFVSFDRDFARFPGLRWELLS</sequence>
<dbReference type="Pfam" id="PF01850">
    <property type="entry name" value="PIN"/>
    <property type="match status" value="1"/>
</dbReference>
<feature type="binding site" evidence="6">
    <location>
        <position position="108"/>
    </location>
    <ligand>
        <name>Mg(2+)</name>
        <dbReference type="ChEBI" id="CHEBI:18420"/>
    </ligand>
</feature>
<comment type="function">
    <text evidence="6">Toxic component of a toxin-antitoxin (TA) system. An RNase.</text>
</comment>
<evidence type="ECO:0000256" key="2">
    <source>
        <dbReference type="ARBA" id="ARBA00022722"/>
    </source>
</evidence>
<evidence type="ECO:0000256" key="5">
    <source>
        <dbReference type="ARBA" id="ARBA00022842"/>
    </source>
</evidence>
<keyword evidence="2 6" id="KW-0540">Nuclease</keyword>
<dbReference type="InterPro" id="IPR022907">
    <property type="entry name" value="VapC_family"/>
</dbReference>
<dbReference type="NCBIfam" id="TIGR00028">
    <property type="entry name" value="Mtu_PIN_fam"/>
    <property type="match status" value="1"/>
</dbReference>
<keyword evidence="1 6" id="KW-1277">Toxin-antitoxin system</keyword>
<keyword evidence="6" id="KW-0800">Toxin</keyword>
<protein>
    <recommendedName>
        <fullName evidence="6">Ribonuclease VapC</fullName>
        <shortName evidence="6">RNase VapC</shortName>
        <ecNumber evidence="6">3.1.-.-</ecNumber>
    </recommendedName>
    <alternativeName>
        <fullName evidence="6">Toxin VapC</fullName>
    </alternativeName>
</protein>
<dbReference type="Gene3D" id="3.40.50.1010">
    <property type="entry name" value="5'-nuclease"/>
    <property type="match status" value="1"/>
</dbReference>
<feature type="binding site" evidence="6">
    <location>
        <position position="5"/>
    </location>
    <ligand>
        <name>Mg(2+)</name>
        <dbReference type="ChEBI" id="CHEBI:18420"/>
    </ligand>
</feature>
<dbReference type="HAMAP" id="MF_00265">
    <property type="entry name" value="VapC_Nob1"/>
    <property type="match status" value="1"/>
</dbReference>
<evidence type="ECO:0000256" key="1">
    <source>
        <dbReference type="ARBA" id="ARBA00022649"/>
    </source>
</evidence>
<reference evidence="8 9" key="1">
    <citation type="submission" date="2020-09" db="EMBL/GenBank/DDBJ databases">
        <title>Isolation and identification of active actinomycetes.</title>
        <authorList>
            <person name="Li X."/>
        </authorList>
    </citation>
    <scope>NUCLEOTIDE SEQUENCE [LARGE SCALE GENOMIC DNA]</scope>
    <source>
        <strain evidence="8 9">NEAU-LLC</strain>
    </source>
</reference>
<feature type="domain" description="PIN" evidence="7">
    <location>
        <begin position="3"/>
        <end position="133"/>
    </location>
</feature>
<evidence type="ECO:0000256" key="6">
    <source>
        <dbReference type="HAMAP-Rule" id="MF_00265"/>
    </source>
</evidence>
<dbReference type="Proteomes" id="UP000598426">
    <property type="component" value="Unassembled WGS sequence"/>
</dbReference>
<gene>
    <name evidence="6" type="primary">vapC</name>
    <name evidence="8" type="ORF">IF188_13505</name>
</gene>
<comment type="similarity">
    <text evidence="6">Belongs to the PINc/VapC protein family.</text>
</comment>
<evidence type="ECO:0000256" key="4">
    <source>
        <dbReference type="ARBA" id="ARBA00022801"/>
    </source>
</evidence>
<comment type="caution">
    <text evidence="8">The sequence shown here is derived from an EMBL/GenBank/DDBJ whole genome shotgun (WGS) entry which is preliminary data.</text>
</comment>
<evidence type="ECO:0000313" key="9">
    <source>
        <dbReference type="Proteomes" id="UP000598426"/>
    </source>
</evidence>
<proteinExistence type="inferred from homology"/>